<dbReference type="InterPro" id="IPR045621">
    <property type="entry name" value="BPD_transp_1_N"/>
</dbReference>
<dbReference type="AlphaFoldDB" id="A0A9D1MQM6"/>
<feature type="transmembrane region" description="Helical" evidence="7">
    <location>
        <begin position="107"/>
        <end position="132"/>
    </location>
</feature>
<dbReference type="Pfam" id="PF00528">
    <property type="entry name" value="BPD_transp_1"/>
    <property type="match status" value="1"/>
</dbReference>
<evidence type="ECO:0000313" key="9">
    <source>
        <dbReference type="EMBL" id="HIU64501.1"/>
    </source>
</evidence>
<dbReference type="Pfam" id="PF19300">
    <property type="entry name" value="BPD_transp_1_N"/>
    <property type="match status" value="1"/>
</dbReference>
<evidence type="ECO:0000256" key="1">
    <source>
        <dbReference type="ARBA" id="ARBA00004651"/>
    </source>
</evidence>
<dbReference type="EMBL" id="DVNI01000091">
    <property type="protein sequence ID" value="HIU64501.1"/>
    <property type="molecule type" value="Genomic_DNA"/>
</dbReference>
<dbReference type="CDD" id="cd06261">
    <property type="entry name" value="TM_PBP2"/>
    <property type="match status" value="1"/>
</dbReference>
<reference evidence="9" key="1">
    <citation type="submission" date="2020-10" db="EMBL/GenBank/DDBJ databases">
        <authorList>
            <person name="Gilroy R."/>
        </authorList>
    </citation>
    <scope>NUCLEOTIDE SEQUENCE</scope>
    <source>
        <strain evidence="9">CHK160-1198</strain>
    </source>
</reference>
<reference evidence="9" key="2">
    <citation type="journal article" date="2021" name="PeerJ">
        <title>Extensive microbial diversity within the chicken gut microbiome revealed by metagenomics and culture.</title>
        <authorList>
            <person name="Gilroy R."/>
            <person name="Ravi A."/>
            <person name="Getino M."/>
            <person name="Pursley I."/>
            <person name="Horton D.L."/>
            <person name="Alikhan N.F."/>
            <person name="Baker D."/>
            <person name="Gharbi K."/>
            <person name="Hall N."/>
            <person name="Watson M."/>
            <person name="Adriaenssens E.M."/>
            <person name="Foster-Nyarko E."/>
            <person name="Jarju S."/>
            <person name="Secka A."/>
            <person name="Antonio M."/>
            <person name="Oren A."/>
            <person name="Chaudhuri R.R."/>
            <person name="La Ragione R."/>
            <person name="Hildebrand F."/>
            <person name="Pallen M.J."/>
        </authorList>
    </citation>
    <scope>NUCLEOTIDE SEQUENCE</scope>
    <source>
        <strain evidence="9">CHK160-1198</strain>
    </source>
</reference>
<proteinExistence type="inferred from homology"/>
<comment type="similarity">
    <text evidence="7">Belongs to the binding-protein-dependent transport system permease family.</text>
</comment>
<feature type="transmembrane region" description="Helical" evidence="7">
    <location>
        <begin position="138"/>
        <end position="161"/>
    </location>
</feature>
<accession>A0A9D1MQM6</accession>
<evidence type="ECO:0000313" key="10">
    <source>
        <dbReference type="Proteomes" id="UP000824099"/>
    </source>
</evidence>
<protein>
    <submittedName>
        <fullName evidence="9">ABC transporter permease</fullName>
    </submittedName>
</protein>
<evidence type="ECO:0000256" key="5">
    <source>
        <dbReference type="ARBA" id="ARBA00022989"/>
    </source>
</evidence>
<comment type="subcellular location">
    <subcellularLocation>
        <location evidence="1 7">Cell membrane</location>
        <topology evidence="1 7">Multi-pass membrane protein</topology>
    </subcellularLocation>
</comment>
<dbReference type="InterPro" id="IPR035906">
    <property type="entry name" value="MetI-like_sf"/>
</dbReference>
<keyword evidence="6 7" id="KW-0472">Membrane</keyword>
<keyword evidence="3" id="KW-1003">Cell membrane</keyword>
<evidence type="ECO:0000256" key="7">
    <source>
        <dbReference type="RuleBase" id="RU363032"/>
    </source>
</evidence>
<sequence length="289" mass="32078">MLSTEDIAKQLITGSEDIIVTPEEIEAVRKELGLDQPFLVQFGNWVFNAVQGDFGFSYMAKKAVTDKIIECLPATLYLTATSLIIMLVVSIPLGIMSAVHRNQFIDYIVRIGAFLGASLPGFWVGLMLLWFFGLKLGWFPIISSNVGFNTVVLPALTLAIAMSAKYTRQVRSAVLDELNQDYVIGARARGMSEHHILYKEVLPNAILPLLTIFGLSMGSLLGGSAVVEIVFGWPGLGRLAVDAINYRDFKLLQGIVVWIAFMYMVINITIDLLYLHFNPIMRKKGNNDE</sequence>
<dbReference type="SUPFAM" id="SSF161098">
    <property type="entry name" value="MetI-like"/>
    <property type="match status" value="1"/>
</dbReference>
<evidence type="ECO:0000259" key="8">
    <source>
        <dbReference type="PROSITE" id="PS50928"/>
    </source>
</evidence>
<dbReference type="PANTHER" id="PTHR43163">
    <property type="entry name" value="DIPEPTIDE TRANSPORT SYSTEM PERMEASE PROTEIN DPPB-RELATED"/>
    <property type="match status" value="1"/>
</dbReference>
<comment type="caution">
    <text evidence="9">The sequence shown here is derived from an EMBL/GenBank/DDBJ whole genome shotgun (WGS) entry which is preliminary data.</text>
</comment>
<gene>
    <name evidence="9" type="ORF">IAB06_05665</name>
</gene>
<evidence type="ECO:0000256" key="3">
    <source>
        <dbReference type="ARBA" id="ARBA00022475"/>
    </source>
</evidence>
<keyword evidence="5 7" id="KW-1133">Transmembrane helix</keyword>
<organism evidence="9 10">
    <name type="scientific">Candidatus Avacidaminococcus intestinavium</name>
    <dbReference type="NCBI Taxonomy" id="2840684"/>
    <lineage>
        <taxon>Bacteria</taxon>
        <taxon>Bacillati</taxon>
        <taxon>Bacillota</taxon>
        <taxon>Negativicutes</taxon>
        <taxon>Acidaminococcales</taxon>
        <taxon>Acidaminococcaceae</taxon>
        <taxon>Acidaminococcaceae incertae sedis</taxon>
        <taxon>Candidatus Avacidaminococcus</taxon>
    </lineage>
</organism>
<dbReference type="GO" id="GO:0055085">
    <property type="term" value="P:transmembrane transport"/>
    <property type="evidence" value="ECO:0007669"/>
    <property type="project" value="InterPro"/>
</dbReference>
<dbReference type="PANTHER" id="PTHR43163:SF6">
    <property type="entry name" value="DIPEPTIDE TRANSPORT SYSTEM PERMEASE PROTEIN DPPB-RELATED"/>
    <property type="match status" value="1"/>
</dbReference>
<keyword evidence="4 7" id="KW-0812">Transmembrane</keyword>
<evidence type="ECO:0000256" key="6">
    <source>
        <dbReference type="ARBA" id="ARBA00023136"/>
    </source>
</evidence>
<dbReference type="InterPro" id="IPR000515">
    <property type="entry name" value="MetI-like"/>
</dbReference>
<evidence type="ECO:0000256" key="2">
    <source>
        <dbReference type="ARBA" id="ARBA00022448"/>
    </source>
</evidence>
<feature type="transmembrane region" description="Helical" evidence="7">
    <location>
        <begin position="251"/>
        <end position="274"/>
    </location>
</feature>
<keyword evidence="2 7" id="KW-0813">Transport</keyword>
<dbReference type="Gene3D" id="1.10.3720.10">
    <property type="entry name" value="MetI-like"/>
    <property type="match status" value="1"/>
</dbReference>
<feature type="domain" description="ABC transmembrane type-1" evidence="8">
    <location>
        <begin position="72"/>
        <end position="274"/>
    </location>
</feature>
<feature type="transmembrane region" description="Helical" evidence="7">
    <location>
        <begin position="74"/>
        <end position="95"/>
    </location>
</feature>
<dbReference type="GO" id="GO:0005886">
    <property type="term" value="C:plasma membrane"/>
    <property type="evidence" value="ECO:0007669"/>
    <property type="project" value="UniProtKB-SubCell"/>
</dbReference>
<dbReference type="PROSITE" id="PS50928">
    <property type="entry name" value="ABC_TM1"/>
    <property type="match status" value="1"/>
</dbReference>
<evidence type="ECO:0000256" key="4">
    <source>
        <dbReference type="ARBA" id="ARBA00022692"/>
    </source>
</evidence>
<feature type="transmembrane region" description="Helical" evidence="7">
    <location>
        <begin position="205"/>
        <end position="231"/>
    </location>
</feature>
<dbReference type="Proteomes" id="UP000824099">
    <property type="component" value="Unassembled WGS sequence"/>
</dbReference>
<name>A0A9D1MQM6_9FIRM</name>